<feature type="region of interest" description="Disordered" evidence="1">
    <location>
        <begin position="73"/>
        <end position="97"/>
    </location>
</feature>
<feature type="compositionally biased region" description="Basic residues" evidence="1">
    <location>
        <begin position="88"/>
        <end position="97"/>
    </location>
</feature>
<dbReference type="AlphaFoldDB" id="A0A8J6Q3U2"/>
<dbReference type="Proteomes" id="UP000602057">
    <property type="component" value="Unassembled WGS sequence"/>
</dbReference>
<organism evidence="2 3">
    <name type="scientific">Aestuariibaculum suncheonense</name>
    <dbReference type="NCBI Taxonomy" id="1028745"/>
    <lineage>
        <taxon>Bacteria</taxon>
        <taxon>Pseudomonadati</taxon>
        <taxon>Bacteroidota</taxon>
        <taxon>Flavobacteriia</taxon>
        <taxon>Flavobacteriales</taxon>
        <taxon>Flavobacteriaceae</taxon>
    </lineage>
</organism>
<proteinExistence type="predicted"/>
<sequence>MKRRVRDNTILFENDLLVISYFISDVLWIILNKKKWGSEKERARKGYLLRPEEHEELLHYVGKSLKKQNNVTSQISYEGESSENSIRPIKHRSMRTQ</sequence>
<gene>
    <name evidence="2" type="ORF">ICJ84_00585</name>
</gene>
<dbReference type="EMBL" id="JACVXC010000001">
    <property type="protein sequence ID" value="MBD0833921.1"/>
    <property type="molecule type" value="Genomic_DNA"/>
</dbReference>
<evidence type="ECO:0000313" key="3">
    <source>
        <dbReference type="Proteomes" id="UP000602057"/>
    </source>
</evidence>
<name>A0A8J6Q3U2_9FLAO</name>
<protein>
    <submittedName>
        <fullName evidence="2">Uncharacterized protein</fullName>
    </submittedName>
</protein>
<reference evidence="2" key="1">
    <citation type="journal article" date="2013" name="Int. J. Syst. Evol. Microbiol.">
        <title>Aestuariibaculum suncheonense gen. nov., sp. nov., a marine bacterium of the family Flavobacteriaceae isolated from a tidal flat and emended descriptions of the genera Gaetbulibacter and Tamlana.</title>
        <authorList>
            <person name="Jeong S.H."/>
            <person name="Park M.S."/>
            <person name="Jin H.M."/>
            <person name="Lee K."/>
            <person name="Park W."/>
            <person name="Jeon C.O."/>
        </authorList>
    </citation>
    <scope>NUCLEOTIDE SEQUENCE</scope>
    <source>
        <strain evidence="2">SC17</strain>
    </source>
</reference>
<dbReference type="RefSeq" id="WP_188214418.1">
    <property type="nucleotide sequence ID" value="NZ_BAABGH010000004.1"/>
</dbReference>
<reference evidence="2" key="2">
    <citation type="submission" date="2020-09" db="EMBL/GenBank/DDBJ databases">
        <authorList>
            <person name="Wu Z."/>
        </authorList>
    </citation>
    <scope>NUCLEOTIDE SEQUENCE</scope>
    <source>
        <strain evidence="2">SC17</strain>
    </source>
</reference>
<accession>A0A8J6Q3U2</accession>
<comment type="caution">
    <text evidence="2">The sequence shown here is derived from an EMBL/GenBank/DDBJ whole genome shotgun (WGS) entry which is preliminary data.</text>
</comment>
<evidence type="ECO:0000256" key="1">
    <source>
        <dbReference type="SAM" id="MobiDB-lite"/>
    </source>
</evidence>
<keyword evidence="3" id="KW-1185">Reference proteome</keyword>
<evidence type="ECO:0000313" key="2">
    <source>
        <dbReference type="EMBL" id="MBD0833921.1"/>
    </source>
</evidence>